<dbReference type="Proteomes" id="UP000037136">
    <property type="component" value="Unassembled WGS sequence"/>
</dbReference>
<comment type="caution">
    <text evidence="2">The sequence shown here is derived from an EMBL/GenBank/DDBJ whole genome shotgun (WGS) entry which is preliminary data.</text>
</comment>
<protein>
    <submittedName>
        <fullName evidence="2">Uncharacterized protein</fullName>
    </submittedName>
</protein>
<accession>A0A2A9P882</accession>
<evidence type="ECO:0000313" key="3">
    <source>
        <dbReference type="Proteomes" id="UP000037136"/>
    </source>
</evidence>
<sequence>MADKQRRRRPFISAPFGVIKSSHPYDLVRSEELVVVDTIKDCRQGNSEGSFSSGLPSSLDKRLVASPTVASISIPVPQPHPQPSSSSSSRFLRRPSFPSFGKCKSSKLLLPASATTTRLPVSCDRLAEQLPPLPTVPLAAEPQRLPSKLPRSRTMNVLNDLKKSISRSSLTARSDKPPLPSALPRFSAPVEARSRVSSEAPKSRPVPPRSSLPAQKLSGSTRMLPPPPRASSSFRFFSPRAPVKAPSPPKPPLLPQAHSTRSVTPEPDGSQVVTAQPLEYWTGRFSRLNDIHLGANCTPETLLTLWSGLESQKRPVNAQSISGEDARHLYILAQLDFLCATPEARQSLHEFQLVFARRFNRPILLPEGSSMQGDNRPDRSIVGRIFNERAPVARSLGAPRSQEAAAVQQPRSGSSTLLRCLYGSGVPSKALWRQEPRRYRGWIHTMI</sequence>
<evidence type="ECO:0000313" key="2">
    <source>
        <dbReference type="EMBL" id="PFH57414.1"/>
    </source>
</evidence>
<gene>
    <name evidence="2" type="ORF">XA68_15110</name>
</gene>
<proteinExistence type="predicted"/>
<reference evidence="2 3" key="1">
    <citation type="journal article" date="2015" name="BMC Genomics">
        <title>Gene expression during zombie ant biting behavior reflects the complexity underlying fungal parasitic behavioral manipulation.</title>
        <authorList>
            <person name="de Bekker C."/>
            <person name="Ohm R.A."/>
            <person name="Loreto R.G."/>
            <person name="Sebastian A."/>
            <person name="Albert I."/>
            <person name="Merrow M."/>
            <person name="Brachmann A."/>
            <person name="Hughes D.P."/>
        </authorList>
    </citation>
    <scope>NUCLEOTIDE SEQUENCE [LARGE SCALE GENOMIC DNA]</scope>
    <source>
        <strain evidence="2 3">SC16a</strain>
    </source>
</reference>
<dbReference type="OrthoDB" id="4927171at2759"/>
<feature type="region of interest" description="Disordered" evidence="1">
    <location>
        <begin position="70"/>
        <end position="93"/>
    </location>
</feature>
<dbReference type="AlphaFoldDB" id="A0A2A9P882"/>
<feature type="compositionally biased region" description="Pro residues" evidence="1">
    <location>
        <begin position="245"/>
        <end position="254"/>
    </location>
</feature>
<dbReference type="EMBL" id="LAZP02000412">
    <property type="protein sequence ID" value="PFH57414.1"/>
    <property type="molecule type" value="Genomic_DNA"/>
</dbReference>
<name>A0A2A9P882_OPHUN</name>
<reference evidence="2 3" key="2">
    <citation type="journal article" date="2017" name="Sci. Rep.">
        <title>Ant-infecting Ophiocordyceps genomes reveal a high diversity of potential behavioral manipulation genes and a possible major role for enterotoxins.</title>
        <authorList>
            <person name="de Bekker C."/>
            <person name="Ohm R.A."/>
            <person name="Evans H.C."/>
            <person name="Brachmann A."/>
            <person name="Hughes D.P."/>
        </authorList>
    </citation>
    <scope>NUCLEOTIDE SEQUENCE [LARGE SCALE GENOMIC DNA]</scope>
    <source>
        <strain evidence="2 3">SC16a</strain>
    </source>
</reference>
<feature type="compositionally biased region" description="Low complexity" evidence="1">
    <location>
        <begin position="83"/>
        <end position="93"/>
    </location>
</feature>
<evidence type="ECO:0000256" key="1">
    <source>
        <dbReference type="SAM" id="MobiDB-lite"/>
    </source>
</evidence>
<feature type="compositionally biased region" description="Low complexity" evidence="1">
    <location>
        <begin position="230"/>
        <end position="244"/>
    </location>
</feature>
<organism evidence="2 3">
    <name type="scientific">Ophiocordyceps unilateralis</name>
    <name type="common">Zombie-ant fungus</name>
    <name type="synonym">Torrubia unilateralis</name>
    <dbReference type="NCBI Taxonomy" id="268505"/>
    <lineage>
        <taxon>Eukaryota</taxon>
        <taxon>Fungi</taxon>
        <taxon>Dikarya</taxon>
        <taxon>Ascomycota</taxon>
        <taxon>Pezizomycotina</taxon>
        <taxon>Sordariomycetes</taxon>
        <taxon>Hypocreomycetidae</taxon>
        <taxon>Hypocreales</taxon>
        <taxon>Ophiocordycipitaceae</taxon>
        <taxon>Ophiocordyceps</taxon>
    </lineage>
</organism>
<keyword evidence="3" id="KW-1185">Reference proteome</keyword>
<feature type="region of interest" description="Disordered" evidence="1">
    <location>
        <begin position="134"/>
        <end position="271"/>
    </location>
</feature>